<dbReference type="RefSeq" id="WP_212191569.1">
    <property type="nucleotide sequence ID" value="NZ_JAGTAR010000020.1"/>
</dbReference>
<dbReference type="Proteomes" id="UP000679220">
    <property type="component" value="Unassembled WGS sequence"/>
</dbReference>
<evidence type="ECO:0000313" key="10">
    <source>
        <dbReference type="EMBL" id="MBR8536539.1"/>
    </source>
</evidence>
<protein>
    <submittedName>
        <fullName evidence="10">Rhomboid family intramembrane serine protease</fullName>
    </submittedName>
</protein>
<dbReference type="InterPro" id="IPR035952">
    <property type="entry name" value="Rhomboid-like_sf"/>
</dbReference>
<reference evidence="10" key="2">
    <citation type="submission" date="2021-04" db="EMBL/GenBank/DDBJ databases">
        <authorList>
            <person name="Zhang T."/>
            <person name="Zhang Y."/>
            <person name="Lu D."/>
            <person name="Zuo D."/>
            <person name="Du Z."/>
        </authorList>
    </citation>
    <scope>NUCLEOTIDE SEQUENCE</scope>
    <source>
        <strain evidence="10">JR1</strain>
    </source>
</reference>
<evidence type="ECO:0000256" key="2">
    <source>
        <dbReference type="ARBA" id="ARBA00009045"/>
    </source>
</evidence>
<dbReference type="InterPro" id="IPR022764">
    <property type="entry name" value="Peptidase_S54_rhomboid_dom"/>
</dbReference>
<feature type="transmembrane region" description="Helical" evidence="7">
    <location>
        <begin position="72"/>
        <end position="96"/>
    </location>
</feature>
<dbReference type="PANTHER" id="PTHR43731">
    <property type="entry name" value="RHOMBOID PROTEASE"/>
    <property type="match status" value="1"/>
</dbReference>
<gene>
    <name evidence="10" type="ORF">KDU71_13275</name>
</gene>
<evidence type="ECO:0000256" key="3">
    <source>
        <dbReference type="ARBA" id="ARBA00022692"/>
    </source>
</evidence>
<evidence type="ECO:0000256" key="6">
    <source>
        <dbReference type="ARBA" id="ARBA00023136"/>
    </source>
</evidence>
<keyword evidence="11" id="KW-1185">Reference proteome</keyword>
<proteinExistence type="inferred from homology"/>
<evidence type="ECO:0000256" key="5">
    <source>
        <dbReference type="ARBA" id="ARBA00022989"/>
    </source>
</evidence>
<feature type="transmembrane region" description="Helical" evidence="7">
    <location>
        <begin position="165"/>
        <end position="185"/>
    </location>
</feature>
<evidence type="ECO:0000256" key="7">
    <source>
        <dbReference type="SAM" id="Phobius"/>
    </source>
</evidence>
<comment type="caution">
    <text evidence="10">The sequence shown here is derived from an EMBL/GenBank/DDBJ whole genome shotgun (WGS) entry which is preliminary data.</text>
</comment>
<dbReference type="Pfam" id="PF01694">
    <property type="entry name" value="Rhomboid"/>
    <property type="match status" value="1"/>
</dbReference>
<keyword evidence="3 7" id="KW-0812">Transmembrane</keyword>
<evidence type="ECO:0000256" key="4">
    <source>
        <dbReference type="ARBA" id="ARBA00022801"/>
    </source>
</evidence>
<dbReference type="Gene3D" id="1.20.1540.10">
    <property type="entry name" value="Rhomboid-like"/>
    <property type="match status" value="1"/>
</dbReference>
<dbReference type="SUPFAM" id="SSF144091">
    <property type="entry name" value="Rhomboid-like"/>
    <property type="match status" value="1"/>
</dbReference>
<evidence type="ECO:0000259" key="8">
    <source>
        <dbReference type="Pfam" id="PF01694"/>
    </source>
</evidence>
<feature type="transmembrane region" description="Helical" evidence="7">
    <location>
        <begin position="136"/>
        <end position="156"/>
    </location>
</feature>
<dbReference type="GO" id="GO:0004252">
    <property type="term" value="F:serine-type endopeptidase activity"/>
    <property type="evidence" value="ECO:0007669"/>
    <property type="project" value="InterPro"/>
</dbReference>
<dbReference type="GO" id="GO:0016020">
    <property type="term" value="C:membrane"/>
    <property type="evidence" value="ECO:0007669"/>
    <property type="project" value="UniProtKB-SubCell"/>
</dbReference>
<comment type="subcellular location">
    <subcellularLocation>
        <location evidence="1">Membrane</location>
        <topology evidence="1">Multi-pass membrane protein</topology>
    </subcellularLocation>
</comment>
<keyword evidence="4" id="KW-0378">Hydrolase</keyword>
<dbReference type="InterPro" id="IPR046483">
    <property type="entry name" value="DUF6576"/>
</dbReference>
<feature type="transmembrane region" description="Helical" evidence="7">
    <location>
        <begin position="108"/>
        <end position="130"/>
    </location>
</feature>
<dbReference type="GO" id="GO:0006508">
    <property type="term" value="P:proteolysis"/>
    <property type="evidence" value="ECO:0007669"/>
    <property type="project" value="UniProtKB-KW"/>
</dbReference>
<name>A0A941F5X3_9BACT</name>
<sequence>MSIVDEIKQSYRQGGVLTKLIYINIGVFIAIRLLQVFFSFSSGSGSAQHYPLLEWVSVPADLSKLLFKPWTLISYMFVHYDFLHILFNMLYLYWFGRIFLEFLNPRQLLGVYFLGGLSGVAFYLVSYNLIPVLHQQVPYAILMGASGSVMAILFAIARYAPNHKIYLLFFGAVQLKYVALVALILDLISIPQLSNTGGHLTHIGGAAFGYFYGGSISQGRDVTMGFNRMMDRLATLFKPKSKLKVTHRRPVTDMEYNARKVNKQQEVDRILDKIKKSGYDSLSKEEKQTLFDASK</sequence>
<comment type="similarity">
    <text evidence="2">Belongs to the peptidase S54 family.</text>
</comment>
<dbReference type="InterPro" id="IPR050925">
    <property type="entry name" value="Rhomboid_protease_S54"/>
</dbReference>
<accession>A0A941F5X3</accession>
<feature type="domain" description="DUF6576" evidence="9">
    <location>
        <begin position="253"/>
        <end position="294"/>
    </location>
</feature>
<reference evidence="10" key="1">
    <citation type="journal article" date="2018" name="Int. J. Syst. Evol. Microbiol.">
        <title>Carboxylicivirga sediminis sp. nov., isolated from coastal sediment.</title>
        <authorList>
            <person name="Wang F.Q."/>
            <person name="Ren L.H."/>
            <person name="Zou R.J."/>
            <person name="Sun Y.Z."/>
            <person name="Liu X.J."/>
            <person name="Jiang F."/>
            <person name="Liu L.J."/>
        </authorList>
    </citation>
    <scope>NUCLEOTIDE SEQUENCE</scope>
    <source>
        <strain evidence="10">JR1</strain>
    </source>
</reference>
<keyword evidence="5 7" id="KW-1133">Transmembrane helix</keyword>
<dbReference type="EMBL" id="JAGTAR010000020">
    <property type="protein sequence ID" value="MBR8536539.1"/>
    <property type="molecule type" value="Genomic_DNA"/>
</dbReference>
<dbReference type="PANTHER" id="PTHR43731:SF14">
    <property type="entry name" value="PRESENILIN-ASSOCIATED RHOMBOID-LIKE PROTEIN, MITOCHONDRIAL"/>
    <property type="match status" value="1"/>
</dbReference>
<feature type="transmembrane region" description="Helical" evidence="7">
    <location>
        <begin position="20"/>
        <end position="40"/>
    </location>
</feature>
<organism evidence="10 11">
    <name type="scientific">Carboxylicivirga sediminis</name>
    <dbReference type="NCBI Taxonomy" id="2006564"/>
    <lineage>
        <taxon>Bacteria</taxon>
        <taxon>Pseudomonadati</taxon>
        <taxon>Bacteroidota</taxon>
        <taxon>Bacteroidia</taxon>
        <taxon>Marinilabiliales</taxon>
        <taxon>Marinilabiliaceae</taxon>
        <taxon>Carboxylicivirga</taxon>
    </lineage>
</organism>
<dbReference type="Pfam" id="PF20216">
    <property type="entry name" value="DUF6576"/>
    <property type="match status" value="1"/>
</dbReference>
<evidence type="ECO:0000313" key="11">
    <source>
        <dbReference type="Proteomes" id="UP000679220"/>
    </source>
</evidence>
<keyword evidence="10" id="KW-0645">Protease</keyword>
<dbReference type="AlphaFoldDB" id="A0A941F5X3"/>
<feature type="domain" description="Peptidase S54 rhomboid" evidence="8">
    <location>
        <begin position="68"/>
        <end position="214"/>
    </location>
</feature>
<evidence type="ECO:0000259" key="9">
    <source>
        <dbReference type="Pfam" id="PF20216"/>
    </source>
</evidence>
<evidence type="ECO:0000256" key="1">
    <source>
        <dbReference type="ARBA" id="ARBA00004141"/>
    </source>
</evidence>
<keyword evidence="6 7" id="KW-0472">Membrane</keyword>